<comment type="caution">
    <text evidence="1">The sequence shown here is derived from an EMBL/GenBank/DDBJ whole genome shotgun (WGS) entry which is preliminary data.</text>
</comment>
<evidence type="ECO:0000313" key="1">
    <source>
        <dbReference type="EMBL" id="NKZ06968.1"/>
    </source>
</evidence>
<organism evidence="1 2">
    <name type="scientific">Actinomadura latina</name>
    <dbReference type="NCBI Taxonomy" id="163603"/>
    <lineage>
        <taxon>Bacteria</taxon>
        <taxon>Bacillati</taxon>
        <taxon>Actinomycetota</taxon>
        <taxon>Actinomycetes</taxon>
        <taxon>Streptosporangiales</taxon>
        <taxon>Thermomonosporaceae</taxon>
        <taxon>Actinomadura</taxon>
    </lineage>
</organism>
<keyword evidence="2" id="KW-1185">Reference proteome</keyword>
<dbReference type="Proteomes" id="UP000579250">
    <property type="component" value="Unassembled WGS sequence"/>
</dbReference>
<reference evidence="1 2" key="1">
    <citation type="submission" date="2020-04" db="EMBL/GenBank/DDBJ databases">
        <title>MicrobeNet Type strains.</title>
        <authorList>
            <person name="Nicholson A.C."/>
        </authorList>
    </citation>
    <scope>NUCLEOTIDE SEQUENCE [LARGE SCALE GENOMIC DNA]</scope>
    <source>
        <strain evidence="1 2">ATCC BAA-277</strain>
    </source>
</reference>
<dbReference type="RefSeq" id="WP_157438348.1">
    <property type="nucleotide sequence ID" value="NZ_JAAXPI010000045.1"/>
</dbReference>
<proteinExistence type="predicted"/>
<name>A0A846Z8I1_9ACTN</name>
<dbReference type="AlphaFoldDB" id="A0A846Z8I1"/>
<sequence>MDRKKLGLLAVAFVLVVGVMEVAALKVGSFDFPVPSGSQQPAIADKAGDH</sequence>
<protein>
    <submittedName>
        <fullName evidence="1">Uncharacterized protein</fullName>
    </submittedName>
</protein>
<dbReference type="EMBL" id="JAAXPI010000045">
    <property type="protein sequence ID" value="NKZ06968.1"/>
    <property type="molecule type" value="Genomic_DNA"/>
</dbReference>
<evidence type="ECO:0000313" key="2">
    <source>
        <dbReference type="Proteomes" id="UP000579250"/>
    </source>
</evidence>
<accession>A0A846Z8I1</accession>
<gene>
    <name evidence="1" type="ORF">HGB48_24980</name>
</gene>